<feature type="chain" id="PRO_5012628372" description="Soluble ligand binding domain-containing protein" evidence="1">
    <location>
        <begin position="18"/>
        <end position="175"/>
    </location>
</feature>
<protein>
    <recommendedName>
        <fullName evidence="4">Soluble ligand binding domain-containing protein</fullName>
    </recommendedName>
</protein>
<dbReference type="OrthoDB" id="1493854at2"/>
<gene>
    <name evidence="2" type="ORF">BSZ37_16755</name>
</gene>
<evidence type="ECO:0008006" key="4">
    <source>
        <dbReference type="Google" id="ProtNLM"/>
    </source>
</evidence>
<evidence type="ECO:0000313" key="2">
    <source>
        <dbReference type="EMBL" id="PAP77970.1"/>
    </source>
</evidence>
<name>A0A271J3P0_9BACT</name>
<accession>A0A271J3P0</accession>
<dbReference type="AlphaFoldDB" id="A0A271J3P0"/>
<dbReference type="EMBL" id="MQWD01000001">
    <property type="protein sequence ID" value="PAP77970.1"/>
    <property type="molecule type" value="Genomic_DNA"/>
</dbReference>
<keyword evidence="1" id="KW-0732">Signal</keyword>
<evidence type="ECO:0000313" key="3">
    <source>
        <dbReference type="Proteomes" id="UP000216339"/>
    </source>
</evidence>
<dbReference type="Proteomes" id="UP000216339">
    <property type="component" value="Unassembled WGS sequence"/>
</dbReference>
<evidence type="ECO:0000256" key="1">
    <source>
        <dbReference type="SAM" id="SignalP"/>
    </source>
</evidence>
<organism evidence="2 3">
    <name type="scientific">Rubrivirga marina</name>
    <dbReference type="NCBI Taxonomy" id="1196024"/>
    <lineage>
        <taxon>Bacteria</taxon>
        <taxon>Pseudomonadati</taxon>
        <taxon>Rhodothermota</taxon>
        <taxon>Rhodothermia</taxon>
        <taxon>Rhodothermales</taxon>
        <taxon>Rubricoccaceae</taxon>
        <taxon>Rubrivirga</taxon>
    </lineage>
</organism>
<sequence length="175" mass="18981">MRRLVLLAGLLPALALAQTADPYGRPDASERPVTRIGQSEQTVSNAPGYYQHHMPGEATIQVQVEGAVVNPGLYEIADETDLRRLLALSGGPRIDVRDRQSERRVELRLIRPGTGLIYGALLADAAGNPSVIPPLRHDDALLVEVIDRRRFGWQDAATVIGAAGTVAFLFQLLAQ</sequence>
<reference evidence="2 3" key="1">
    <citation type="submission" date="2016-11" db="EMBL/GenBank/DDBJ databases">
        <title>Study of marine rhodopsin-containing bacteria.</title>
        <authorList>
            <person name="Yoshizawa S."/>
            <person name="Kumagai Y."/>
            <person name="Kogure K."/>
        </authorList>
    </citation>
    <scope>NUCLEOTIDE SEQUENCE [LARGE SCALE GENOMIC DNA]</scope>
    <source>
        <strain evidence="2 3">SAORIC-28</strain>
    </source>
</reference>
<comment type="caution">
    <text evidence="2">The sequence shown here is derived from an EMBL/GenBank/DDBJ whole genome shotgun (WGS) entry which is preliminary data.</text>
</comment>
<proteinExistence type="predicted"/>
<dbReference type="RefSeq" id="WP_095511639.1">
    <property type="nucleotide sequence ID" value="NZ_MQWD01000001.1"/>
</dbReference>
<feature type="signal peptide" evidence="1">
    <location>
        <begin position="1"/>
        <end position="17"/>
    </location>
</feature>
<dbReference type="Gene3D" id="3.10.560.10">
    <property type="entry name" value="Outer membrane lipoprotein wza domain like"/>
    <property type="match status" value="1"/>
</dbReference>
<keyword evidence="3" id="KW-1185">Reference proteome</keyword>